<dbReference type="EC" id="3.2.1.23" evidence="5"/>
<evidence type="ECO:0000313" key="5">
    <source>
        <dbReference type="EMBL" id="MFC5404207.1"/>
    </source>
</evidence>
<dbReference type="RefSeq" id="WP_378134255.1">
    <property type="nucleotide sequence ID" value="NZ_JBHSMI010000025.1"/>
</dbReference>
<dbReference type="Pfam" id="PF02449">
    <property type="entry name" value="Glyco_hydro_42"/>
    <property type="match status" value="1"/>
</dbReference>
<dbReference type="Gene3D" id="3.20.20.80">
    <property type="entry name" value="Glycosidases"/>
    <property type="match status" value="2"/>
</dbReference>
<feature type="chain" id="PRO_5047028869" evidence="3">
    <location>
        <begin position="25"/>
        <end position="711"/>
    </location>
</feature>
<evidence type="ECO:0000256" key="2">
    <source>
        <dbReference type="ARBA" id="ARBA00023295"/>
    </source>
</evidence>
<evidence type="ECO:0000313" key="6">
    <source>
        <dbReference type="Proteomes" id="UP001596113"/>
    </source>
</evidence>
<organism evidence="5 6">
    <name type="scientific">Cohnella soli</name>
    <dbReference type="NCBI Taxonomy" id="425005"/>
    <lineage>
        <taxon>Bacteria</taxon>
        <taxon>Bacillati</taxon>
        <taxon>Bacillota</taxon>
        <taxon>Bacilli</taxon>
        <taxon>Bacillales</taxon>
        <taxon>Paenibacillaceae</taxon>
        <taxon>Cohnella</taxon>
    </lineage>
</organism>
<keyword evidence="3" id="KW-0732">Signal</keyword>
<accession>A0ABW0HVK0</accession>
<keyword evidence="6" id="KW-1185">Reference proteome</keyword>
<feature type="domain" description="Glycoside hydrolase family 42 N-terminal" evidence="4">
    <location>
        <begin position="448"/>
        <end position="582"/>
    </location>
</feature>
<sequence length="711" mass="76919">MIVKKIALLSVALISLAGGAPVQASSASVDPFPIGIFWSPSPAETTSAKYQEIKDMNATFVFLSNDVYNYAQNDAALVQCAAKGLKCVVQDDRLGSYKFTLGQTAGNDGQFVSSSQSLGQTFTTSAEPDVAIDTIQLYIDKSQWTAGTTLTLSLYTSPGKEELLGSSSITGPVADDYPTFGLYKWLVPNTTYYFELTSDSASNIGWVVGHTSDVYAGGTAYRQGTELADYDFWFKLNYGQKMYSGNKQPTTEAINDIASHYAANPGLLGYNLMDEPGAAALTGLQATMEKFRTADPHHISYVNLLPNYAGNLGFGAQTGEFVTPGQTLGQTFKTNGKTSHISTVQLYIDKSQWGSNEPLTLKLWDSPSKTSLLAQSSLAGSTTNFPLFNLNAAVSPNTVYYWELTHGGGGDNSVGWVIRSTGGVKLEKDGTAYASGSPVNGDFWFTLNQNLVPFSYEDYVYRWASKQPDFLMFDHYPFPTGGGFSNEYYANLEIIRRQALAASLDFWTYIQSVGITGALRSPSDSELRYNVYSSLAYGAKGLNYFTYETPSVQGESFHDGIILPGGAQGPLYASAQSVNGEVLKIGPTLRTLTSQAVYHTGTLPPMTTALPAGFFWQPVDATQPFVIGYFKNDSGRDYVMVVNKDTVNAKTASFAISTKPAKVTEVSKSTGLEMATDYHASSGILTASLAPGEGRLYALPDKVKPHKHRIK</sequence>
<feature type="signal peptide" evidence="3">
    <location>
        <begin position="1"/>
        <end position="24"/>
    </location>
</feature>
<reference evidence="6" key="1">
    <citation type="journal article" date="2019" name="Int. J. Syst. Evol. Microbiol.">
        <title>The Global Catalogue of Microorganisms (GCM) 10K type strain sequencing project: providing services to taxonomists for standard genome sequencing and annotation.</title>
        <authorList>
            <consortium name="The Broad Institute Genomics Platform"/>
            <consortium name="The Broad Institute Genome Sequencing Center for Infectious Disease"/>
            <person name="Wu L."/>
            <person name="Ma J."/>
        </authorList>
    </citation>
    <scope>NUCLEOTIDE SEQUENCE [LARGE SCALE GENOMIC DNA]</scope>
    <source>
        <strain evidence="6">CGMCC 1.18575</strain>
    </source>
</reference>
<dbReference type="Proteomes" id="UP001596113">
    <property type="component" value="Unassembled WGS sequence"/>
</dbReference>
<keyword evidence="2 5" id="KW-0326">Glycosidase</keyword>
<gene>
    <name evidence="5" type="ORF">ACFPOF_15795</name>
</gene>
<name>A0ABW0HVK0_9BACL</name>
<keyword evidence="1 5" id="KW-0378">Hydrolase</keyword>
<dbReference type="GO" id="GO:0004565">
    <property type="term" value="F:beta-galactosidase activity"/>
    <property type="evidence" value="ECO:0007669"/>
    <property type="project" value="UniProtKB-EC"/>
</dbReference>
<comment type="caution">
    <text evidence="5">The sequence shown here is derived from an EMBL/GenBank/DDBJ whole genome shotgun (WGS) entry which is preliminary data.</text>
</comment>
<proteinExistence type="predicted"/>
<evidence type="ECO:0000256" key="3">
    <source>
        <dbReference type="SAM" id="SignalP"/>
    </source>
</evidence>
<evidence type="ECO:0000259" key="4">
    <source>
        <dbReference type="Pfam" id="PF02449"/>
    </source>
</evidence>
<evidence type="ECO:0000256" key="1">
    <source>
        <dbReference type="ARBA" id="ARBA00022801"/>
    </source>
</evidence>
<dbReference type="InterPro" id="IPR013529">
    <property type="entry name" value="Glyco_hydro_42_N"/>
</dbReference>
<protein>
    <submittedName>
        <fullName evidence="5">Beta-galactosidase</fullName>
        <ecNumber evidence="5">3.2.1.23</ecNumber>
    </submittedName>
</protein>
<dbReference type="EMBL" id="JBHSMI010000025">
    <property type="protein sequence ID" value="MFC5404207.1"/>
    <property type="molecule type" value="Genomic_DNA"/>
</dbReference>